<evidence type="ECO:0000313" key="8">
    <source>
        <dbReference type="EMBL" id="MBD8505030.1"/>
    </source>
</evidence>
<dbReference type="GO" id="GO:0016987">
    <property type="term" value="F:sigma factor activity"/>
    <property type="evidence" value="ECO:0007669"/>
    <property type="project" value="UniProtKB-KW"/>
</dbReference>
<evidence type="ECO:0000256" key="5">
    <source>
        <dbReference type="ARBA" id="ARBA00023163"/>
    </source>
</evidence>
<sequence length="213" mass="23542">MAVKSVDDDRWPTDADLLAGLRAGDTAAFTALVDALHAPLVRLARVYVTPALAEDAVQDTWVNVIRGLHQFEGRSSLRTWVYRIMLNRVRTLANREGRLIPFATAGPEVDSRPSVDPDHLDGSEHGAHYWPEAPPRWDLLPEQHLMSREVLDVVAKALATLPASQREVVVMRDIEGWTSAETCASLGISGVNQRVLLHRGRAAIRTALEVYLA</sequence>
<reference evidence="8" key="1">
    <citation type="submission" date="2020-09" db="EMBL/GenBank/DDBJ databases">
        <title>Hoyosella lacisalsi sp. nov., a halotolerant actinobacterium isolated from soil of Lake Gudzhirganskoe.</title>
        <authorList>
            <person name="Yang Q."/>
            <person name="Guo P.Y."/>
            <person name="Liu S.W."/>
            <person name="Li F.N."/>
            <person name="Sun C.H."/>
        </authorList>
    </citation>
    <scope>NUCLEOTIDE SEQUENCE</scope>
    <source>
        <strain evidence="8">G463</strain>
    </source>
</reference>
<organism evidence="8 9">
    <name type="scientific">Lolliginicoccus lacisalsi</name>
    <dbReference type="NCBI Taxonomy" id="2742202"/>
    <lineage>
        <taxon>Bacteria</taxon>
        <taxon>Bacillati</taxon>
        <taxon>Actinomycetota</taxon>
        <taxon>Actinomycetes</taxon>
        <taxon>Mycobacteriales</taxon>
        <taxon>Hoyosellaceae</taxon>
        <taxon>Lolliginicoccus</taxon>
    </lineage>
</organism>
<evidence type="ECO:0000259" key="6">
    <source>
        <dbReference type="Pfam" id="PF04542"/>
    </source>
</evidence>
<dbReference type="SUPFAM" id="SSF88659">
    <property type="entry name" value="Sigma3 and sigma4 domains of RNA polymerase sigma factors"/>
    <property type="match status" value="1"/>
</dbReference>
<keyword evidence="2" id="KW-0805">Transcription regulation</keyword>
<keyword evidence="4" id="KW-0238">DNA-binding</keyword>
<dbReference type="CDD" id="cd06171">
    <property type="entry name" value="Sigma70_r4"/>
    <property type="match status" value="1"/>
</dbReference>
<keyword evidence="9" id="KW-1185">Reference proteome</keyword>
<name>A0A927J9J3_9ACTN</name>
<feature type="domain" description="RNA polymerase sigma factor 70 region 4 type 2" evidence="7">
    <location>
        <begin position="154"/>
        <end position="203"/>
    </location>
</feature>
<evidence type="ECO:0000256" key="3">
    <source>
        <dbReference type="ARBA" id="ARBA00023082"/>
    </source>
</evidence>
<evidence type="ECO:0000259" key="7">
    <source>
        <dbReference type="Pfam" id="PF08281"/>
    </source>
</evidence>
<dbReference type="PANTHER" id="PTHR43133:SF8">
    <property type="entry name" value="RNA POLYMERASE SIGMA FACTOR HI_1459-RELATED"/>
    <property type="match status" value="1"/>
</dbReference>
<comment type="similarity">
    <text evidence="1">Belongs to the sigma-70 factor family. ECF subfamily.</text>
</comment>
<dbReference type="GO" id="GO:0006352">
    <property type="term" value="P:DNA-templated transcription initiation"/>
    <property type="evidence" value="ECO:0007669"/>
    <property type="project" value="InterPro"/>
</dbReference>
<dbReference type="InterPro" id="IPR013325">
    <property type="entry name" value="RNA_pol_sigma_r2"/>
</dbReference>
<evidence type="ECO:0000313" key="9">
    <source>
        <dbReference type="Proteomes" id="UP000642993"/>
    </source>
</evidence>
<keyword evidence="3" id="KW-0731">Sigma factor</keyword>
<dbReference type="Proteomes" id="UP000642993">
    <property type="component" value="Unassembled WGS sequence"/>
</dbReference>
<dbReference type="GO" id="GO:0003677">
    <property type="term" value="F:DNA binding"/>
    <property type="evidence" value="ECO:0007669"/>
    <property type="project" value="UniProtKB-KW"/>
</dbReference>
<keyword evidence="5" id="KW-0804">Transcription</keyword>
<dbReference type="InterPro" id="IPR014284">
    <property type="entry name" value="RNA_pol_sigma-70_dom"/>
</dbReference>
<dbReference type="Pfam" id="PF08281">
    <property type="entry name" value="Sigma70_r4_2"/>
    <property type="match status" value="1"/>
</dbReference>
<dbReference type="Gene3D" id="1.10.1740.10">
    <property type="match status" value="1"/>
</dbReference>
<accession>A0A927J9J3</accession>
<gene>
    <name evidence="8" type="ORF">HT102_00815</name>
</gene>
<dbReference type="Pfam" id="PF04542">
    <property type="entry name" value="Sigma70_r2"/>
    <property type="match status" value="1"/>
</dbReference>
<evidence type="ECO:0000256" key="1">
    <source>
        <dbReference type="ARBA" id="ARBA00010641"/>
    </source>
</evidence>
<dbReference type="SUPFAM" id="SSF88946">
    <property type="entry name" value="Sigma2 domain of RNA polymerase sigma factors"/>
    <property type="match status" value="1"/>
</dbReference>
<evidence type="ECO:0000256" key="2">
    <source>
        <dbReference type="ARBA" id="ARBA00023015"/>
    </source>
</evidence>
<dbReference type="NCBIfam" id="TIGR02937">
    <property type="entry name" value="sigma70-ECF"/>
    <property type="match status" value="1"/>
</dbReference>
<protein>
    <submittedName>
        <fullName evidence="8">RNA polymerase sigma factor</fullName>
    </submittedName>
</protein>
<comment type="caution">
    <text evidence="8">The sequence shown here is derived from an EMBL/GenBank/DDBJ whole genome shotgun (WGS) entry which is preliminary data.</text>
</comment>
<proteinExistence type="inferred from homology"/>
<dbReference type="InterPro" id="IPR007627">
    <property type="entry name" value="RNA_pol_sigma70_r2"/>
</dbReference>
<dbReference type="InterPro" id="IPR036388">
    <property type="entry name" value="WH-like_DNA-bd_sf"/>
</dbReference>
<dbReference type="EMBL" id="JACYWE010000001">
    <property type="protein sequence ID" value="MBD8505030.1"/>
    <property type="molecule type" value="Genomic_DNA"/>
</dbReference>
<dbReference type="AlphaFoldDB" id="A0A927J9J3"/>
<dbReference type="Gene3D" id="1.10.10.10">
    <property type="entry name" value="Winged helix-like DNA-binding domain superfamily/Winged helix DNA-binding domain"/>
    <property type="match status" value="1"/>
</dbReference>
<dbReference type="InterPro" id="IPR039425">
    <property type="entry name" value="RNA_pol_sigma-70-like"/>
</dbReference>
<dbReference type="PANTHER" id="PTHR43133">
    <property type="entry name" value="RNA POLYMERASE ECF-TYPE SIGMA FACTO"/>
    <property type="match status" value="1"/>
</dbReference>
<evidence type="ECO:0000256" key="4">
    <source>
        <dbReference type="ARBA" id="ARBA00023125"/>
    </source>
</evidence>
<dbReference type="InterPro" id="IPR013324">
    <property type="entry name" value="RNA_pol_sigma_r3/r4-like"/>
</dbReference>
<dbReference type="InterPro" id="IPR013249">
    <property type="entry name" value="RNA_pol_sigma70_r4_t2"/>
</dbReference>
<feature type="domain" description="RNA polymerase sigma-70 region 2" evidence="6">
    <location>
        <begin position="32"/>
        <end position="98"/>
    </location>
</feature>